<evidence type="ECO:0000256" key="8">
    <source>
        <dbReference type="ARBA" id="ARBA00022801"/>
    </source>
</evidence>
<organism evidence="15 16">
    <name type="scientific">Candidatus Buchananbacteria bacterium RBG_13_36_9</name>
    <dbReference type="NCBI Taxonomy" id="1797530"/>
    <lineage>
        <taxon>Bacteria</taxon>
        <taxon>Candidatus Buchananiibacteriota</taxon>
    </lineage>
</organism>
<evidence type="ECO:0000313" key="15">
    <source>
        <dbReference type="EMBL" id="OGY41387.1"/>
    </source>
</evidence>
<gene>
    <name evidence="15" type="ORF">A2Y82_00155</name>
</gene>
<dbReference type="InterPro" id="IPR008915">
    <property type="entry name" value="Peptidase_M50"/>
</dbReference>
<sequence length="223" mass="24866">MLISLLFQEPLIFIPLALALLIALTWHEFFHAAVAVWQGDNTAKFAGRLTLNPLAHLDLTGTLLLLFVGFGWGKPVPVNYYNLRNQKWGPALVSIAGPFANLLSVVVFALIFKLIAPVNLNPANPFAVISYSGNLLLLFLSFLVTYNLILMIFNLIPLPPLDGSKVLFAILPPKYQHWQFYLEKNGPLILLMLIIMDNFFGIGILSGFFNLIIGFFGQVYGLF</sequence>
<evidence type="ECO:0000256" key="4">
    <source>
        <dbReference type="ARBA" id="ARBA00022475"/>
    </source>
</evidence>
<keyword evidence="9" id="KW-0862">Zinc</keyword>
<dbReference type="AlphaFoldDB" id="A0A1G1XPU5"/>
<evidence type="ECO:0000256" key="12">
    <source>
        <dbReference type="ARBA" id="ARBA00023136"/>
    </source>
</evidence>
<keyword evidence="7" id="KW-0479">Metal-binding</keyword>
<keyword evidence="6 13" id="KW-0812">Transmembrane</keyword>
<dbReference type="CDD" id="cd06158">
    <property type="entry name" value="S2P-M50_like_1"/>
    <property type="match status" value="1"/>
</dbReference>
<comment type="caution">
    <text evidence="15">The sequence shown here is derived from an EMBL/GenBank/DDBJ whole genome shotgun (WGS) entry which is preliminary data.</text>
</comment>
<keyword evidence="10 13" id="KW-1133">Transmembrane helix</keyword>
<dbReference type="Pfam" id="PF02163">
    <property type="entry name" value="Peptidase_M50"/>
    <property type="match status" value="1"/>
</dbReference>
<evidence type="ECO:0000256" key="1">
    <source>
        <dbReference type="ARBA" id="ARBA00001947"/>
    </source>
</evidence>
<evidence type="ECO:0000256" key="13">
    <source>
        <dbReference type="SAM" id="Phobius"/>
    </source>
</evidence>
<evidence type="ECO:0000256" key="10">
    <source>
        <dbReference type="ARBA" id="ARBA00022989"/>
    </source>
</evidence>
<dbReference type="PANTHER" id="PTHR35864:SF1">
    <property type="entry name" value="ZINC METALLOPROTEASE YWHC-RELATED"/>
    <property type="match status" value="1"/>
</dbReference>
<keyword evidence="8" id="KW-0378">Hydrolase</keyword>
<dbReference type="EMBL" id="MHHZ01000019">
    <property type="protein sequence ID" value="OGY41387.1"/>
    <property type="molecule type" value="Genomic_DNA"/>
</dbReference>
<evidence type="ECO:0000256" key="7">
    <source>
        <dbReference type="ARBA" id="ARBA00022723"/>
    </source>
</evidence>
<dbReference type="Proteomes" id="UP000176498">
    <property type="component" value="Unassembled WGS sequence"/>
</dbReference>
<evidence type="ECO:0000256" key="9">
    <source>
        <dbReference type="ARBA" id="ARBA00022833"/>
    </source>
</evidence>
<dbReference type="GO" id="GO:0046872">
    <property type="term" value="F:metal ion binding"/>
    <property type="evidence" value="ECO:0007669"/>
    <property type="project" value="UniProtKB-KW"/>
</dbReference>
<dbReference type="GO" id="GO:0006508">
    <property type="term" value="P:proteolysis"/>
    <property type="evidence" value="ECO:0007669"/>
    <property type="project" value="UniProtKB-KW"/>
</dbReference>
<dbReference type="PANTHER" id="PTHR35864">
    <property type="entry name" value="ZINC METALLOPROTEASE MJ0611-RELATED"/>
    <property type="match status" value="1"/>
</dbReference>
<evidence type="ECO:0000256" key="3">
    <source>
        <dbReference type="ARBA" id="ARBA00007931"/>
    </source>
</evidence>
<keyword evidence="11" id="KW-0482">Metalloprotease</keyword>
<accession>A0A1G1XPU5</accession>
<keyword evidence="4" id="KW-1003">Cell membrane</keyword>
<dbReference type="InterPro" id="IPR052348">
    <property type="entry name" value="Metallopeptidase_M50B"/>
</dbReference>
<feature type="domain" description="Peptidase M50" evidence="14">
    <location>
        <begin position="16"/>
        <end position="172"/>
    </location>
</feature>
<comment type="similarity">
    <text evidence="3">Belongs to the peptidase M50B family.</text>
</comment>
<feature type="transmembrane region" description="Helical" evidence="13">
    <location>
        <begin position="92"/>
        <end position="115"/>
    </location>
</feature>
<keyword evidence="12 13" id="KW-0472">Membrane</keyword>
<evidence type="ECO:0000256" key="6">
    <source>
        <dbReference type="ARBA" id="ARBA00022692"/>
    </source>
</evidence>
<name>A0A1G1XPU5_9BACT</name>
<evidence type="ECO:0000256" key="5">
    <source>
        <dbReference type="ARBA" id="ARBA00022670"/>
    </source>
</evidence>
<evidence type="ECO:0000256" key="11">
    <source>
        <dbReference type="ARBA" id="ARBA00023049"/>
    </source>
</evidence>
<feature type="transmembrane region" description="Helical" evidence="13">
    <location>
        <begin position="135"/>
        <end position="156"/>
    </location>
</feature>
<evidence type="ECO:0000259" key="14">
    <source>
        <dbReference type="Pfam" id="PF02163"/>
    </source>
</evidence>
<feature type="transmembrane region" description="Helical" evidence="13">
    <location>
        <begin position="12"/>
        <end position="37"/>
    </location>
</feature>
<proteinExistence type="inferred from homology"/>
<feature type="transmembrane region" description="Helical" evidence="13">
    <location>
        <begin position="188"/>
        <end position="216"/>
    </location>
</feature>
<dbReference type="GO" id="GO:0008237">
    <property type="term" value="F:metallopeptidase activity"/>
    <property type="evidence" value="ECO:0007669"/>
    <property type="project" value="UniProtKB-KW"/>
</dbReference>
<comment type="cofactor">
    <cofactor evidence="1">
        <name>Zn(2+)</name>
        <dbReference type="ChEBI" id="CHEBI:29105"/>
    </cofactor>
</comment>
<evidence type="ECO:0000256" key="2">
    <source>
        <dbReference type="ARBA" id="ARBA00004651"/>
    </source>
</evidence>
<dbReference type="GO" id="GO:0005886">
    <property type="term" value="C:plasma membrane"/>
    <property type="evidence" value="ECO:0007669"/>
    <property type="project" value="UniProtKB-SubCell"/>
</dbReference>
<comment type="subcellular location">
    <subcellularLocation>
        <location evidence="2">Cell membrane</location>
        <topology evidence="2">Multi-pass membrane protein</topology>
    </subcellularLocation>
</comment>
<evidence type="ECO:0000313" key="16">
    <source>
        <dbReference type="Proteomes" id="UP000176498"/>
    </source>
</evidence>
<dbReference type="InterPro" id="IPR044537">
    <property type="entry name" value="Rip2-like"/>
</dbReference>
<feature type="transmembrane region" description="Helical" evidence="13">
    <location>
        <begin position="49"/>
        <end position="72"/>
    </location>
</feature>
<reference evidence="15 16" key="1">
    <citation type="journal article" date="2016" name="Nat. Commun.">
        <title>Thousands of microbial genomes shed light on interconnected biogeochemical processes in an aquifer system.</title>
        <authorList>
            <person name="Anantharaman K."/>
            <person name="Brown C.T."/>
            <person name="Hug L.A."/>
            <person name="Sharon I."/>
            <person name="Castelle C.J."/>
            <person name="Probst A.J."/>
            <person name="Thomas B.C."/>
            <person name="Singh A."/>
            <person name="Wilkins M.J."/>
            <person name="Karaoz U."/>
            <person name="Brodie E.L."/>
            <person name="Williams K.H."/>
            <person name="Hubbard S.S."/>
            <person name="Banfield J.F."/>
        </authorList>
    </citation>
    <scope>NUCLEOTIDE SEQUENCE [LARGE SCALE GENOMIC DNA]</scope>
</reference>
<keyword evidence="5" id="KW-0645">Protease</keyword>
<protein>
    <recommendedName>
        <fullName evidence="14">Peptidase M50 domain-containing protein</fullName>
    </recommendedName>
</protein>